<dbReference type="PATRIC" id="fig|1204725.3.peg.1010"/>
<evidence type="ECO:0008006" key="3">
    <source>
        <dbReference type="Google" id="ProtNLM"/>
    </source>
</evidence>
<reference evidence="1 2" key="1">
    <citation type="journal article" date="2012" name="J. Bacteriol.">
        <title>Draft genome sequence of Methanobacterium formicicum DSM 3637, an archaebacterium isolated from the methane producer amoeba Pelomyxa palustris.</title>
        <authorList>
            <person name="Gutierrez G."/>
        </authorList>
    </citation>
    <scope>NUCLEOTIDE SEQUENCE [LARGE SCALE GENOMIC DNA]</scope>
    <source>
        <strain evidence="2">DSM 3637 / PP1</strain>
    </source>
</reference>
<dbReference type="Pfam" id="PF01987">
    <property type="entry name" value="AIM24"/>
    <property type="match status" value="1"/>
</dbReference>
<dbReference type="SUPFAM" id="SSF51219">
    <property type="entry name" value="TRAP-like"/>
    <property type="match status" value="1"/>
</dbReference>
<dbReference type="PANTHER" id="PTHR38074:SF1">
    <property type="entry name" value="ALTERED INHERITANCE OF MITOCHONDRIA PROTEIN 24, MITOCHONDRIAL"/>
    <property type="match status" value="1"/>
</dbReference>
<proteinExistence type="predicted"/>
<sequence length="271" mass="29686">MFCPNCGTEVNGKFCPNCGESMETTIEEPVQTPEIQPAATAAPVTGSSSKYSVNDFINKTMEKVDTGETFEIENNYLLNINLNGKVWSKKGAMVAYTGDVRFKREGTLEHGIDRFVKKAVTGESSTLMKMEGRGKVFLADQGKEIVVLNLQNERIYVNGNDLLAFEEQIDWDITMMSSGVGMSAGGLFHVKLEGTGMVAITTHFTPITLVVTPDQPVYTDPNATVAWSGGLSPSVKTDMDFKTLLGKDSGETFQLKFQGQGFVIVQPFEEY</sequence>
<dbReference type="OrthoDB" id="298062at2157"/>
<keyword evidence="2" id="KW-1185">Reference proteome</keyword>
<dbReference type="InterPro" id="IPR002838">
    <property type="entry name" value="AIM24"/>
</dbReference>
<dbReference type="PANTHER" id="PTHR38074">
    <property type="entry name" value="ALTERED INHERITANCE OF MITOCHONDRIA PROTEIN 24, MITOCHONDRIAL"/>
    <property type="match status" value="1"/>
</dbReference>
<evidence type="ECO:0000313" key="1">
    <source>
        <dbReference type="EMBL" id="EKF86292.1"/>
    </source>
</evidence>
<comment type="caution">
    <text evidence="1">The sequence shown here is derived from an EMBL/GenBank/DDBJ whole genome shotgun (WGS) entry which is preliminary data.</text>
</comment>
<name>K2R518_METFP</name>
<dbReference type="InterPro" id="IPR016031">
    <property type="entry name" value="Trp_RNA-bd_attenuator-like_dom"/>
</dbReference>
<evidence type="ECO:0000313" key="2">
    <source>
        <dbReference type="Proteomes" id="UP000007360"/>
    </source>
</evidence>
<dbReference type="Gene3D" id="3.60.160.10">
    <property type="entry name" value="Mitochondrial biogenesis AIM24"/>
    <property type="match status" value="1"/>
</dbReference>
<dbReference type="EMBL" id="AMPO01000003">
    <property type="protein sequence ID" value="EKF86292.1"/>
    <property type="molecule type" value="Genomic_DNA"/>
</dbReference>
<accession>K2R518</accession>
<dbReference type="AlphaFoldDB" id="K2R518"/>
<dbReference type="InterPro" id="IPR036983">
    <property type="entry name" value="AIM24_sf"/>
</dbReference>
<dbReference type="Proteomes" id="UP000007360">
    <property type="component" value="Unassembled WGS sequence"/>
</dbReference>
<organism evidence="1 2">
    <name type="scientific">Methanobacterium formicicum (strain DSM 3637 / PP1)</name>
    <dbReference type="NCBI Taxonomy" id="1204725"/>
    <lineage>
        <taxon>Archaea</taxon>
        <taxon>Methanobacteriati</taxon>
        <taxon>Methanobacteriota</taxon>
        <taxon>Methanomada group</taxon>
        <taxon>Methanobacteria</taxon>
        <taxon>Methanobacteriales</taxon>
        <taxon>Methanobacteriaceae</taxon>
        <taxon>Methanobacterium</taxon>
    </lineage>
</organism>
<dbReference type="RefSeq" id="WP_004030255.1">
    <property type="nucleotide sequence ID" value="NZ_AMPO01000003.1"/>
</dbReference>
<gene>
    <name evidence="1" type="ORF">A994_05030</name>
</gene>
<protein>
    <recommendedName>
        <fullName evidence="3">AIM24 family protein</fullName>
    </recommendedName>
</protein>